<dbReference type="PROSITE" id="PS51677">
    <property type="entry name" value="NODB"/>
    <property type="match status" value="1"/>
</dbReference>
<evidence type="ECO:0000256" key="1">
    <source>
        <dbReference type="SAM" id="MobiDB-lite"/>
    </source>
</evidence>
<gene>
    <name evidence="3" type="ORF">J27TS8_19170</name>
</gene>
<sequence>MSNLQRRKRYKLNVKGKIAVVIFSLLIISLCVTWAGKVVGQMFESSKAADPKIVEEKVKSADNPLSNDLIDKSADQGTKKANDPIKKDKEKKDLELGKVVYLTFDDGPHSTASEKILNLLNQYHAKATYFMLKPNIEQNPHIVKKVAESGHSIGAHGVTHDVSKIYHSPENFASEMNETLDAIFDKSNLNSRLIRAPYGSKPYITSPFREVIERDHFILWDWNIDSEDWKMPRGEYVNNVIQQVNQYVGKRPLVVLMHEKPTTANHLEELLSYFHENGYEMKAIDESMKPIQFKVE</sequence>
<dbReference type="GO" id="GO:0016810">
    <property type="term" value="F:hydrolase activity, acting on carbon-nitrogen (but not peptide) bonds"/>
    <property type="evidence" value="ECO:0007669"/>
    <property type="project" value="InterPro"/>
</dbReference>
<dbReference type="OrthoDB" id="258610at2"/>
<dbReference type="Proteomes" id="UP000682111">
    <property type="component" value="Unassembled WGS sequence"/>
</dbReference>
<dbReference type="SUPFAM" id="SSF88713">
    <property type="entry name" value="Glycoside hydrolase/deacetylase"/>
    <property type="match status" value="1"/>
</dbReference>
<evidence type="ECO:0000259" key="2">
    <source>
        <dbReference type="PROSITE" id="PS51677"/>
    </source>
</evidence>
<feature type="region of interest" description="Disordered" evidence="1">
    <location>
        <begin position="64"/>
        <end position="86"/>
    </location>
</feature>
<dbReference type="InterPro" id="IPR002509">
    <property type="entry name" value="NODB_dom"/>
</dbReference>
<dbReference type="InterPro" id="IPR050248">
    <property type="entry name" value="Polysacc_deacetylase_ArnD"/>
</dbReference>
<dbReference type="Pfam" id="PF01522">
    <property type="entry name" value="Polysacc_deac_1"/>
    <property type="match status" value="1"/>
</dbReference>
<feature type="domain" description="NodB homology" evidence="2">
    <location>
        <begin position="98"/>
        <end position="282"/>
    </location>
</feature>
<dbReference type="EMBL" id="BORC01000003">
    <property type="protein sequence ID" value="GIN61924.1"/>
    <property type="molecule type" value="Genomic_DNA"/>
</dbReference>
<organism evidence="3 4">
    <name type="scientific">Robertmurraya siralis</name>
    <dbReference type="NCBI Taxonomy" id="77777"/>
    <lineage>
        <taxon>Bacteria</taxon>
        <taxon>Bacillati</taxon>
        <taxon>Bacillota</taxon>
        <taxon>Bacilli</taxon>
        <taxon>Bacillales</taxon>
        <taxon>Bacillaceae</taxon>
        <taxon>Robertmurraya</taxon>
    </lineage>
</organism>
<dbReference type="GO" id="GO:0005975">
    <property type="term" value="P:carbohydrate metabolic process"/>
    <property type="evidence" value="ECO:0007669"/>
    <property type="project" value="InterPro"/>
</dbReference>
<dbReference type="PANTHER" id="PTHR10587">
    <property type="entry name" value="GLYCOSYL TRANSFERASE-RELATED"/>
    <property type="match status" value="1"/>
</dbReference>
<accession>A0A920BTJ8</accession>
<dbReference type="Gene3D" id="3.20.20.370">
    <property type="entry name" value="Glycoside hydrolase/deacetylase"/>
    <property type="match status" value="1"/>
</dbReference>
<dbReference type="InterPro" id="IPR011330">
    <property type="entry name" value="Glyco_hydro/deAcase_b/a-brl"/>
</dbReference>
<dbReference type="AlphaFoldDB" id="A0A920BTJ8"/>
<dbReference type="CDD" id="cd10944">
    <property type="entry name" value="CE4_SmPgdA_like"/>
    <property type="match status" value="1"/>
</dbReference>
<comment type="caution">
    <text evidence="3">The sequence shown here is derived from an EMBL/GenBank/DDBJ whole genome shotgun (WGS) entry which is preliminary data.</text>
</comment>
<dbReference type="RefSeq" id="WP_137743737.1">
    <property type="nucleotide sequence ID" value="NZ_BORC01000003.1"/>
</dbReference>
<dbReference type="PANTHER" id="PTHR10587:SF125">
    <property type="entry name" value="POLYSACCHARIDE DEACETYLASE YHEN-RELATED"/>
    <property type="match status" value="1"/>
</dbReference>
<feature type="compositionally biased region" description="Basic and acidic residues" evidence="1">
    <location>
        <begin position="69"/>
        <end position="86"/>
    </location>
</feature>
<protein>
    <recommendedName>
        <fullName evidence="2">NodB homology domain-containing protein</fullName>
    </recommendedName>
</protein>
<evidence type="ECO:0000313" key="3">
    <source>
        <dbReference type="EMBL" id="GIN61924.1"/>
    </source>
</evidence>
<name>A0A920BTJ8_9BACI</name>
<proteinExistence type="predicted"/>
<keyword evidence="4" id="KW-1185">Reference proteome</keyword>
<reference evidence="3" key="1">
    <citation type="submission" date="2021-03" db="EMBL/GenBank/DDBJ databases">
        <title>Antimicrobial resistance genes in bacteria isolated from Japanese honey, and their potential for conferring macrolide and lincosamide resistance in the American foulbrood pathogen Paenibacillus larvae.</title>
        <authorList>
            <person name="Okamoto M."/>
            <person name="Kumagai M."/>
            <person name="Kanamori H."/>
            <person name="Takamatsu D."/>
        </authorList>
    </citation>
    <scope>NUCLEOTIDE SEQUENCE</scope>
    <source>
        <strain evidence="3">J27TS8</strain>
    </source>
</reference>
<evidence type="ECO:0000313" key="4">
    <source>
        <dbReference type="Proteomes" id="UP000682111"/>
    </source>
</evidence>